<protein>
    <submittedName>
        <fullName evidence="2">Uncharacterized protein</fullName>
    </submittedName>
</protein>
<dbReference type="EMBL" id="MIJE01000035">
    <property type="protein sequence ID" value="OEF95715.1"/>
    <property type="molecule type" value="Genomic_DNA"/>
</dbReference>
<dbReference type="Proteomes" id="UP000094296">
    <property type="component" value="Unassembled WGS sequence"/>
</dbReference>
<proteinExistence type="predicted"/>
<feature type="transmembrane region" description="Helical" evidence="1">
    <location>
        <begin position="148"/>
        <end position="170"/>
    </location>
</feature>
<comment type="caution">
    <text evidence="2">The sequence shown here is derived from an EMBL/GenBank/DDBJ whole genome shotgun (WGS) entry which is preliminary data.</text>
</comment>
<gene>
    <name evidence="2" type="ORF">BHF68_11455</name>
</gene>
<dbReference type="OrthoDB" id="2629110at2"/>
<keyword evidence="1" id="KW-1133">Transmembrane helix</keyword>
<keyword evidence="3" id="KW-1185">Reference proteome</keyword>
<dbReference type="AlphaFoldDB" id="A0A1E5FYR0"/>
<dbReference type="PROSITE" id="PS01023">
    <property type="entry name" value="PTR2_2"/>
    <property type="match status" value="1"/>
</dbReference>
<dbReference type="GO" id="GO:0016020">
    <property type="term" value="C:membrane"/>
    <property type="evidence" value="ECO:0007669"/>
    <property type="project" value="InterPro"/>
</dbReference>
<evidence type="ECO:0000313" key="3">
    <source>
        <dbReference type="Proteomes" id="UP000094296"/>
    </source>
</evidence>
<dbReference type="InterPro" id="IPR018456">
    <property type="entry name" value="PTR2_symporter_CS"/>
</dbReference>
<dbReference type="GO" id="GO:0006857">
    <property type="term" value="P:oligopeptide transport"/>
    <property type="evidence" value="ECO:0007669"/>
    <property type="project" value="InterPro"/>
</dbReference>
<name>A0A1E5FYR0_9FIRM</name>
<organism evidence="2 3">
    <name type="scientific">Desulfuribacillus alkaliarsenatis</name>
    <dbReference type="NCBI Taxonomy" id="766136"/>
    <lineage>
        <taxon>Bacteria</taxon>
        <taxon>Bacillati</taxon>
        <taxon>Bacillota</taxon>
        <taxon>Desulfuribacillia</taxon>
        <taxon>Desulfuribacillales</taxon>
        <taxon>Desulfuribacillaceae</taxon>
        <taxon>Desulfuribacillus</taxon>
    </lineage>
</organism>
<evidence type="ECO:0000313" key="2">
    <source>
        <dbReference type="EMBL" id="OEF95715.1"/>
    </source>
</evidence>
<feature type="transmembrane region" description="Helical" evidence="1">
    <location>
        <begin position="6"/>
        <end position="24"/>
    </location>
</feature>
<dbReference type="RefSeq" id="WP_069644281.1">
    <property type="nucleotide sequence ID" value="NZ_MIJE01000035.1"/>
</dbReference>
<feature type="transmembrane region" description="Helical" evidence="1">
    <location>
        <begin position="110"/>
        <end position="132"/>
    </location>
</feature>
<sequence>MIIFLIAPWVVAVATAFILKNIHIKDMHLRSKALNELAKKQWFSDVWKSGITLFLLNLITAGFSLVMFILITYLDLSILFLFVGSIGILVTVFAWIVFRSLWTGSKKERFVSALIGTSFYIIAAIFIIIYIWQIDQNLNNDSIGPRVFALYIALYLSINAGSMCIVTVGLPSNHDDKRT</sequence>
<keyword evidence="1" id="KW-0812">Transmembrane</keyword>
<feature type="transmembrane region" description="Helical" evidence="1">
    <location>
        <begin position="77"/>
        <end position="98"/>
    </location>
</feature>
<reference evidence="2 3" key="1">
    <citation type="submission" date="2016-09" db="EMBL/GenBank/DDBJ databases">
        <title>Draft genome sequence for the type strain of Desulfuribacillus alkaliarsenatis AHT28, an obligately anaerobic, sulfidogenic bacterium isolated from Russian soda lake sediments.</title>
        <authorList>
            <person name="Abin C.A."/>
            <person name="Hollibaugh J.T."/>
        </authorList>
    </citation>
    <scope>NUCLEOTIDE SEQUENCE [LARGE SCALE GENOMIC DNA]</scope>
    <source>
        <strain evidence="2 3">AHT28</strain>
    </source>
</reference>
<accession>A0A1E5FYR0</accession>
<dbReference type="STRING" id="766136.BHF68_11455"/>
<feature type="transmembrane region" description="Helical" evidence="1">
    <location>
        <begin position="45"/>
        <end position="71"/>
    </location>
</feature>
<dbReference type="GO" id="GO:0022857">
    <property type="term" value="F:transmembrane transporter activity"/>
    <property type="evidence" value="ECO:0007669"/>
    <property type="project" value="InterPro"/>
</dbReference>
<keyword evidence="1" id="KW-0472">Membrane</keyword>
<evidence type="ECO:0000256" key="1">
    <source>
        <dbReference type="SAM" id="Phobius"/>
    </source>
</evidence>